<dbReference type="EMBL" id="JBHSDS010000008">
    <property type="protein sequence ID" value="MFC4359348.1"/>
    <property type="molecule type" value="Genomic_DNA"/>
</dbReference>
<organism evidence="2 3">
    <name type="scientific">Halobium salinum</name>
    <dbReference type="NCBI Taxonomy" id="1364940"/>
    <lineage>
        <taxon>Archaea</taxon>
        <taxon>Methanobacteriati</taxon>
        <taxon>Methanobacteriota</taxon>
        <taxon>Stenosarchaea group</taxon>
        <taxon>Halobacteria</taxon>
        <taxon>Halobacteriales</taxon>
        <taxon>Haloferacaceae</taxon>
        <taxon>Halobium</taxon>
    </lineage>
</organism>
<feature type="region of interest" description="Disordered" evidence="1">
    <location>
        <begin position="1"/>
        <end position="30"/>
    </location>
</feature>
<evidence type="ECO:0000313" key="3">
    <source>
        <dbReference type="Proteomes" id="UP001595921"/>
    </source>
</evidence>
<dbReference type="RefSeq" id="WP_267622741.1">
    <property type="nucleotide sequence ID" value="NZ_JAODIW010000006.1"/>
</dbReference>
<sequence length="350" mass="38793">MNDTEATNAGPNPGDPTPPSSPEEGRRPDASIDSLSTIYERDLPDPVAGLVREYDEVVGIRDSFVWKWYYTIAPEYRLSCVAPERERAVRQDKLIAVLFTTLLDDFAEREGHDDTFATAKRIPFAAEQVDPDAVAGDTEHVRFTAAVWDALIDRLADAPRHEEFADVLRFDLGQTVTSMEYAELASAKPALANPTESMRYGAQNMMMFVTLAIDLMNSPGFDTDDLGTLRAVTQEVQKLARIGNWVSTWERELDEGDVAAGVFAHALDRGVVTHEELAALEADTGSAALRAAVRGRIDEAGTETRLLAEWWERYDALRAREFDVESVDLDAYVAGMEPILGYHLASRGHK</sequence>
<dbReference type="SUPFAM" id="SSF48576">
    <property type="entry name" value="Terpenoid synthases"/>
    <property type="match status" value="1"/>
</dbReference>
<gene>
    <name evidence="2" type="ORF">ACFO0N_15505</name>
</gene>
<dbReference type="Proteomes" id="UP001595921">
    <property type="component" value="Unassembled WGS sequence"/>
</dbReference>
<evidence type="ECO:0000256" key="1">
    <source>
        <dbReference type="SAM" id="MobiDB-lite"/>
    </source>
</evidence>
<evidence type="ECO:0000313" key="2">
    <source>
        <dbReference type="EMBL" id="MFC4359348.1"/>
    </source>
</evidence>
<dbReference type="InterPro" id="IPR008949">
    <property type="entry name" value="Isoprenoid_synthase_dom_sf"/>
</dbReference>
<accession>A0ABD5PF13</accession>
<proteinExistence type="predicted"/>
<protein>
    <recommendedName>
        <fullName evidence="4">Geranylgeranyl pyrophosphate synthase</fullName>
    </recommendedName>
</protein>
<name>A0ABD5PF13_9EURY</name>
<dbReference type="AlphaFoldDB" id="A0ABD5PF13"/>
<comment type="caution">
    <text evidence="2">The sequence shown here is derived from an EMBL/GenBank/DDBJ whole genome shotgun (WGS) entry which is preliminary data.</text>
</comment>
<keyword evidence="3" id="KW-1185">Reference proteome</keyword>
<evidence type="ECO:0008006" key="4">
    <source>
        <dbReference type="Google" id="ProtNLM"/>
    </source>
</evidence>
<reference evidence="2 3" key="1">
    <citation type="journal article" date="2019" name="Int. J. Syst. Evol. Microbiol.">
        <title>The Global Catalogue of Microorganisms (GCM) 10K type strain sequencing project: providing services to taxonomists for standard genome sequencing and annotation.</title>
        <authorList>
            <consortium name="The Broad Institute Genomics Platform"/>
            <consortium name="The Broad Institute Genome Sequencing Center for Infectious Disease"/>
            <person name="Wu L."/>
            <person name="Ma J."/>
        </authorList>
    </citation>
    <scope>NUCLEOTIDE SEQUENCE [LARGE SCALE GENOMIC DNA]</scope>
    <source>
        <strain evidence="2 3">CGMCC 1.12553</strain>
    </source>
</reference>